<name>A0ACB8UID0_9APHY</name>
<protein>
    <submittedName>
        <fullName evidence="1">ATP-NAD kinase-like domain-containing protein</fullName>
    </submittedName>
</protein>
<keyword evidence="2" id="KW-1185">Reference proteome</keyword>
<dbReference type="Proteomes" id="UP001055072">
    <property type="component" value="Unassembled WGS sequence"/>
</dbReference>
<proteinExistence type="predicted"/>
<organism evidence="1 2">
    <name type="scientific">Irpex rosettiformis</name>
    <dbReference type="NCBI Taxonomy" id="378272"/>
    <lineage>
        <taxon>Eukaryota</taxon>
        <taxon>Fungi</taxon>
        <taxon>Dikarya</taxon>
        <taxon>Basidiomycota</taxon>
        <taxon>Agaricomycotina</taxon>
        <taxon>Agaricomycetes</taxon>
        <taxon>Polyporales</taxon>
        <taxon>Irpicaceae</taxon>
        <taxon>Irpex</taxon>
    </lineage>
</organism>
<dbReference type="EMBL" id="MU274901">
    <property type="protein sequence ID" value="KAI0093855.1"/>
    <property type="molecule type" value="Genomic_DNA"/>
</dbReference>
<sequence length="515" mass="57239">MSTLKRVLSPKDKRKQTVPEDATKLKELTLGDQPGKVSEFILTEDTLYVTRPDNQLWPRIAAPLRNVVWAEVTGDDLKLSLLARKKKNDRLYLVHIQGAVSTDKKEEAKNFTEAVMDVSYKSVKRGRHLLVLVNPKSGPGKSVTSFHKKIEPLFKAAHCTTDVICTSFIHVNPIAITTHHKHALEIVKTLSLDKYDAIVTVSGDGLVHEVLNGLAVHENPMQALKTPIAPIPTGSGNALALNLLGIEEGFDVFAAALNAAKGVPMPVDIFSMTQGDNRILSFVSQAMGLMAELDVDTEHLRFIGDTRFMYGFLRGVVQHKKCPVKVSIKVVEADKQKMFDNFHSTRAESLRNLHSPEVQSSATHSDAATGTSSSLPSLQHKDEPTGDGWITFEEPICYLYAGKGPYVGRDFMQFPVSHPDDGCIDVVIQEVIPRKDMLSMIDGANEGRTFWAANQRYFKAEAYRVETHTPHSSLSIDGERYPFEPYQVEVHPKLATWLSPYGAYHAEFTHTTLKD</sequence>
<evidence type="ECO:0000313" key="1">
    <source>
        <dbReference type="EMBL" id="KAI0093855.1"/>
    </source>
</evidence>
<reference evidence="1" key="1">
    <citation type="journal article" date="2021" name="Environ. Microbiol.">
        <title>Gene family expansions and transcriptome signatures uncover fungal adaptations to wood decay.</title>
        <authorList>
            <person name="Hage H."/>
            <person name="Miyauchi S."/>
            <person name="Viragh M."/>
            <person name="Drula E."/>
            <person name="Min B."/>
            <person name="Chaduli D."/>
            <person name="Navarro D."/>
            <person name="Favel A."/>
            <person name="Norest M."/>
            <person name="Lesage-Meessen L."/>
            <person name="Balint B."/>
            <person name="Merenyi Z."/>
            <person name="de Eugenio L."/>
            <person name="Morin E."/>
            <person name="Martinez A.T."/>
            <person name="Baldrian P."/>
            <person name="Stursova M."/>
            <person name="Martinez M.J."/>
            <person name="Novotny C."/>
            <person name="Magnuson J.K."/>
            <person name="Spatafora J.W."/>
            <person name="Maurice S."/>
            <person name="Pangilinan J."/>
            <person name="Andreopoulos W."/>
            <person name="LaButti K."/>
            <person name="Hundley H."/>
            <person name="Na H."/>
            <person name="Kuo A."/>
            <person name="Barry K."/>
            <person name="Lipzen A."/>
            <person name="Henrissat B."/>
            <person name="Riley R."/>
            <person name="Ahrendt S."/>
            <person name="Nagy L.G."/>
            <person name="Grigoriev I.V."/>
            <person name="Martin F."/>
            <person name="Rosso M.N."/>
        </authorList>
    </citation>
    <scope>NUCLEOTIDE SEQUENCE</scope>
    <source>
        <strain evidence="1">CBS 384.51</strain>
    </source>
</reference>
<comment type="caution">
    <text evidence="1">The sequence shown here is derived from an EMBL/GenBank/DDBJ whole genome shotgun (WGS) entry which is preliminary data.</text>
</comment>
<gene>
    <name evidence="1" type="ORF">BDY19DRAFT_902569</name>
</gene>
<accession>A0ACB8UID0</accession>
<evidence type="ECO:0000313" key="2">
    <source>
        <dbReference type="Proteomes" id="UP001055072"/>
    </source>
</evidence>